<sequence length="95" mass="10487">MRLNELKRASLMLTTCLTLVFCSSALAENPASSTSEKQAEKEQLKNPDHIIDDCRAVSGAQVKEGCKTQAELKKHEMKNEAKMKSGTSMDDVTKK</sequence>
<evidence type="ECO:0000313" key="8">
    <source>
        <dbReference type="Proteomes" id="UP000288843"/>
    </source>
</evidence>
<feature type="region of interest" description="Disordered" evidence="1">
    <location>
        <begin position="71"/>
        <end position="95"/>
    </location>
</feature>
<dbReference type="AlphaFoldDB" id="A0A2X2FWT2"/>
<organism evidence="5 8">
    <name type="scientific">Raoultella planticola</name>
    <name type="common">Klebsiella planticola</name>
    <dbReference type="NCBI Taxonomy" id="575"/>
    <lineage>
        <taxon>Bacteria</taxon>
        <taxon>Pseudomonadati</taxon>
        <taxon>Pseudomonadota</taxon>
        <taxon>Gammaproteobacteria</taxon>
        <taxon>Enterobacterales</taxon>
        <taxon>Enterobacteriaceae</taxon>
        <taxon>Klebsiella/Raoultella group</taxon>
        <taxon>Raoultella</taxon>
    </lineage>
</organism>
<evidence type="ECO:0000256" key="1">
    <source>
        <dbReference type="SAM" id="MobiDB-lite"/>
    </source>
</evidence>
<reference evidence="6 7" key="1">
    <citation type="submission" date="2016-05" db="EMBL/GenBank/DDBJ databases">
        <authorList>
            <consortium name="Pathogen Informatics"/>
        </authorList>
    </citation>
    <scope>NUCLEOTIDE SEQUENCE [LARGE SCALE GENOMIC DNA]</scope>
    <source>
        <strain evidence="6 7">2880STDY5682802</strain>
    </source>
</reference>
<reference evidence="4 9" key="5">
    <citation type="submission" date="2023-12" db="EMBL/GenBank/DDBJ databases">
        <title>N/s.</title>
        <authorList>
            <person name="Dale J."/>
        </authorList>
    </citation>
    <scope>NUCLEOTIDE SEQUENCE [LARGE SCALE GENOMIC DNA]</scope>
    <source>
        <strain evidence="4 9">2023EL-01226</strain>
    </source>
</reference>
<dbReference type="EMBL" id="JAXUDK010000019">
    <property type="protein sequence ID" value="MDZ7468593.1"/>
    <property type="molecule type" value="Genomic_DNA"/>
</dbReference>
<evidence type="ECO:0000313" key="7">
    <source>
        <dbReference type="Proteomes" id="UP000078124"/>
    </source>
</evidence>
<feature type="compositionally biased region" description="Polar residues" evidence="1">
    <location>
        <begin position="85"/>
        <end position="95"/>
    </location>
</feature>
<evidence type="ECO:0000313" key="9">
    <source>
        <dbReference type="Proteomes" id="UP001293169"/>
    </source>
</evidence>
<dbReference type="KEGG" id="rpln:B1209_16575"/>
<evidence type="ECO:0000313" key="4">
    <source>
        <dbReference type="EMBL" id="MDZ7468593.1"/>
    </source>
</evidence>
<dbReference type="Proteomes" id="UP001293169">
    <property type="component" value="Unassembled WGS sequence"/>
</dbReference>
<feature type="compositionally biased region" description="Basic and acidic residues" evidence="1">
    <location>
        <begin position="37"/>
        <end position="49"/>
    </location>
</feature>
<feature type="chain" id="PRO_5044582446" description="Secreted protein" evidence="2">
    <location>
        <begin position="28"/>
        <end position="95"/>
    </location>
</feature>
<accession>A0A2X2FWT2</accession>
<evidence type="ECO:0008006" key="10">
    <source>
        <dbReference type="Google" id="ProtNLM"/>
    </source>
</evidence>
<dbReference type="EMBL" id="QKOX01000012">
    <property type="protein sequence ID" value="RWT22431.1"/>
    <property type="molecule type" value="Genomic_DNA"/>
</dbReference>
<dbReference type="RefSeq" id="WP_032688315.1">
    <property type="nucleotide sequence ID" value="NZ_ABZSJN020000206.1"/>
</dbReference>
<name>A0A2X2FWT2_RAOPL</name>
<feature type="signal peptide" evidence="2">
    <location>
        <begin position="1"/>
        <end position="27"/>
    </location>
</feature>
<proteinExistence type="predicted"/>
<evidence type="ECO:0000313" key="5">
    <source>
        <dbReference type="EMBL" id="RWT22431.1"/>
    </source>
</evidence>
<keyword evidence="2" id="KW-0732">Signal</keyword>
<keyword evidence="9" id="KW-1185">Reference proteome</keyword>
<reference evidence="3" key="2">
    <citation type="journal article" date="2018" name="Genome Biol.">
        <title>SKESA: strategic k-mer extension for scrupulous assemblies.</title>
        <authorList>
            <person name="Souvorov A."/>
            <person name="Agarwala R."/>
            <person name="Lipman D.J."/>
        </authorList>
    </citation>
    <scope>NUCLEOTIDE SEQUENCE</scope>
    <source>
        <strain evidence="3">MISC063</strain>
    </source>
</reference>
<dbReference type="GeneID" id="57429967"/>
<evidence type="ECO:0000313" key="6">
    <source>
        <dbReference type="EMBL" id="SBM18051.1"/>
    </source>
</evidence>
<dbReference type="Proteomes" id="UP000864422">
    <property type="component" value="Unassembled WGS sequence"/>
</dbReference>
<feature type="compositionally biased region" description="Basic and acidic residues" evidence="1">
    <location>
        <begin position="71"/>
        <end position="83"/>
    </location>
</feature>
<reference evidence="5 8" key="3">
    <citation type="submission" date="2018-06" db="EMBL/GenBank/DDBJ databases">
        <title>Carbapenemase-producing Enterobacteriaceae present in wastewater treatment plant effluent and nearby surface waters in the US.</title>
        <authorList>
            <person name="Mathys D.A."/>
            <person name="Mollenkopf D.F."/>
            <person name="Feicht S.M."/>
            <person name="Adams R.J."/>
            <person name="Albers A.L."/>
            <person name="Stuever D.M."/>
            <person name="Daniels J.B."/>
            <person name="Wittum T.E."/>
        </authorList>
    </citation>
    <scope>NUCLEOTIDE SEQUENCE [LARGE SCALE GENOMIC DNA]</scope>
    <source>
        <strain evidence="5 8">GEO_47_Down_B</strain>
    </source>
</reference>
<reference evidence="3" key="4">
    <citation type="submission" date="2020-11" db="EMBL/GenBank/DDBJ databases">
        <authorList>
            <consortium name="NCBI Pathogen Detection Project"/>
        </authorList>
    </citation>
    <scope>NUCLEOTIDE SEQUENCE</scope>
    <source>
        <strain evidence="3">MISC063</strain>
    </source>
</reference>
<gene>
    <name evidence="5" type="ORF">DN603_13710</name>
    <name evidence="3" type="ORF">I8Y23_000260</name>
    <name evidence="6" type="ORF">SAMEA2273876_02864</name>
    <name evidence="4" type="ORF">U5E74_23495</name>
</gene>
<evidence type="ECO:0000313" key="3">
    <source>
        <dbReference type="EMBL" id="HAT1603988.1"/>
    </source>
</evidence>
<dbReference type="Proteomes" id="UP000288843">
    <property type="component" value="Unassembled WGS sequence"/>
</dbReference>
<dbReference type="EMBL" id="DACSEA010000001">
    <property type="protein sequence ID" value="HAT1603988.1"/>
    <property type="molecule type" value="Genomic_DNA"/>
</dbReference>
<protein>
    <recommendedName>
        <fullName evidence="10">Secreted protein</fullName>
    </recommendedName>
</protein>
<dbReference type="EMBL" id="FLAC01000010">
    <property type="protein sequence ID" value="SBM18051.1"/>
    <property type="molecule type" value="Genomic_DNA"/>
</dbReference>
<feature type="region of interest" description="Disordered" evidence="1">
    <location>
        <begin position="29"/>
        <end position="49"/>
    </location>
</feature>
<evidence type="ECO:0000256" key="2">
    <source>
        <dbReference type="SAM" id="SignalP"/>
    </source>
</evidence>
<comment type="caution">
    <text evidence="5">The sequence shown here is derived from an EMBL/GenBank/DDBJ whole genome shotgun (WGS) entry which is preliminary data.</text>
</comment>
<dbReference type="Proteomes" id="UP000078124">
    <property type="component" value="Unassembled WGS sequence"/>
</dbReference>